<organism evidence="7 8">
    <name type="scientific">Dermatophagoides pteronyssinus</name>
    <name type="common">European house dust mite</name>
    <dbReference type="NCBI Taxonomy" id="6956"/>
    <lineage>
        <taxon>Eukaryota</taxon>
        <taxon>Metazoa</taxon>
        <taxon>Ecdysozoa</taxon>
        <taxon>Arthropoda</taxon>
        <taxon>Chelicerata</taxon>
        <taxon>Arachnida</taxon>
        <taxon>Acari</taxon>
        <taxon>Acariformes</taxon>
        <taxon>Sarcoptiformes</taxon>
        <taxon>Astigmata</taxon>
        <taxon>Psoroptidia</taxon>
        <taxon>Analgoidea</taxon>
        <taxon>Pyroglyphidae</taxon>
        <taxon>Dermatophagoidinae</taxon>
        <taxon>Dermatophagoides</taxon>
    </lineage>
</organism>
<keyword evidence="4 6" id="KW-1133">Transmembrane helix</keyword>
<dbReference type="PANTHER" id="PTHR23427">
    <property type="entry name" value="SURFEIT LOCUS PROTEIN"/>
    <property type="match status" value="1"/>
</dbReference>
<name>A0ABQ8J0W6_DERPT</name>
<proteinExistence type="inferred from homology"/>
<reference evidence="7 8" key="1">
    <citation type="journal article" date="2018" name="J. Allergy Clin. Immunol.">
        <title>High-quality assembly of Dermatophagoides pteronyssinus genome and transcriptome reveals a wide range of novel allergens.</title>
        <authorList>
            <person name="Liu X.Y."/>
            <person name="Yang K.Y."/>
            <person name="Wang M.Q."/>
            <person name="Kwok J.S."/>
            <person name="Zeng X."/>
            <person name="Yang Z."/>
            <person name="Xiao X.J."/>
            <person name="Lau C.P."/>
            <person name="Li Y."/>
            <person name="Huang Z.M."/>
            <person name="Ba J.G."/>
            <person name="Yim A.K."/>
            <person name="Ouyang C.Y."/>
            <person name="Ngai S.M."/>
            <person name="Chan T.F."/>
            <person name="Leung E.L."/>
            <person name="Liu L."/>
            <person name="Liu Z.G."/>
            <person name="Tsui S.K."/>
        </authorList>
    </citation>
    <scope>NUCLEOTIDE SEQUENCE [LARGE SCALE GENOMIC DNA]</scope>
    <source>
        <strain evidence="7">Derp</strain>
    </source>
</reference>
<evidence type="ECO:0008006" key="9">
    <source>
        <dbReference type="Google" id="ProtNLM"/>
    </source>
</evidence>
<comment type="caution">
    <text evidence="7">The sequence shown here is derived from an EMBL/GenBank/DDBJ whole genome shotgun (WGS) entry which is preliminary data.</text>
</comment>
<evidence type="ECO:0000256" key="5">
    <source>
        <dbReference type="ARBA" id="ARBA00023136"/>
    </source>
</evidence>
<feature type="transmembrane region" description="Helical" evidence="6">
    <location>
        <begin position="62"/>
        <end position="82"/>
    </location>
</feature>
<comment type="similarity">
    <text evidence="2">Belongs to the SURF1 family.</text>
</comment>
<reference evidence="7 8" key="2">
    <citation type="journal article" date="2022" name="Mol. Biol. Evol.">
        <title>Comparative Genomics Reveals Insights into the Divergent Evolution of Astigmatic Mites and Household Pest Adaptations.</title>
        <authorList>
            <person name="Xiong Q."/>
            <person name="Wan A.T."/>
            <person name="Liu X."/>
            <person name="Fung C.S."/>
            <person name="Xiao X."/>
            <person name="Malainual N."/>
            <person name="Hou J."/>
            <person name="Wang L."/>
            <person name="Wang M."/>
            <person name="Yang K.Y."/>
            <person name="Cui Y."/>
            <person name="Leung E.L."/>
            <person name="Nong W."/>
            <person name="Shin S.K."/>
            <person name="Au S.W."/>
            <person name="Jeong K.Y."/>
            <person name="Chew F.T."/>
            <person name="Hui J.H."/>
            <person name="Leung T.F."/>
            <person name="Tungtrongchitr A."/>
            <person name="Zhong N."/>
            <person name="Liu Z."/>
            <person name="Tsui S.K."/>
        </authorList>
    </citation>
    <scope>NUCLEOTIDE SEQUENCE [LARGE SCALE GENOMIC DNA]</scope>
    <source>
        <strain evidence="7">Derp</strain>
    </source>
</reference>
<dbReference type="PANTHER" id="PTHR23427:SF2">
    <property type="entry name" value="SURFEIT LOCUS PROTEIN 1"/>
    <property type="match status" value="1"/>
</dbReference>
<sequence>MFAILNRIRLHSSINTLKLQPKLSSTNQQSNKLCIFQIRSINIAGKSASNQSSRYQKPRSSVGYLFALLPVATFCLGTWQIYRLRWKLDLIAKLESIINNDPIDFPDQLDLINDMEYVKVKVRGHIDRSSAPQFIFPRSLIQRDESTNQGSLISKGGGQGLGAQLVIPFVITDKRFDMNSMKILVNFGWIPREKMDKINLILKNHKVNLIPDEEFELIGVIRKTEKREPFTPKQEFTQGYWTRRDIEKISDQLQTKPIYLDAFENYSLKLLFDNDQHQLDISPIGGQTRINLRNEHLSYIITWYSLTGIFSYLWYKKIFKSRFLIASIFYLSVLFFIGLPIWYRTTTPERWPLPDISWLMVRSQTLTHCYKISIVCLEPTDNAFDKIDLRNYLDANYRTRISFDNSLSFRQEWSVRSALNDELLAFESVKNPNSFELNKLDRLLSAKNIQSINSIMFYILPKNIRTDRFIHVGRYRSYFIDLNHMDNNICDQSDRIECLGEQINHYVQQIQMLVQRFYSHQAGKQEQNIALLMARDFDFLFDIIYEDDYIDKNFDLNERKNRHRKWIKQIDKLLEQFYTHRFNFSQYFRINFITQVLHYVFPRDNFIQSKLFKSTTNSNQSSNEERLLPLSSIDSILNRIETSRVEHDNDKSYHVVLYIRSSELPSIKFLNEQNQNKSNLITTPFRGSILIVNNEMDLSNGFRRLIRSFLYLPDQCDLPEEFFTQLEIESIIHALIQKHIYETLKSLESIEKLLNKVSNMVIEEKIANRIHDSMKMSMNAVDLLNTNNDDISEAYETSWSAYSYSEQAFYHPSLLSLLYFPDDQKYAIYLPLFLPISIPLLHNIFHLIKMFKNRQKTIVVVVDKDKQE</sequence>
<dbReference type="Pfam" id="PF02104">
    <property type="entry name" value="SURF1"/>
    <property type="match status" value="1"/>
</dbReference>
<dbReference type="EMBL" id="NJHN03000095">
    <property type="protein sequence ID" value="KAH9416194.1"/>
    <property type="molecule type" value="Genomic_DNA"/>
</dbReference>
<feature type="transmembrane region" description="Helical" evidence="6">
    <location>
        <begin position="297"/>
        <end position="315"/>
    </location>
</feature>
<gene>
    <name evidence="7" type="ORF">DERP_000692</name>
</gene>
<evidence type="ECO:0000256" key="1">
    <source>
        <dbReference type="ARBA" id="ARBA00004370"/>
    </source>
</evidence>
<evidence type="ECO:0000256" key="3">
    <source>
        <dbReference type="ARBA" id="ARBA00022692"/>
    </source>
</evidence>
<evidence type="ECO:0000256" key="4">
    <source>
        <dbReference type="ARBA" id="ARBA00022989"/>
    </source>
</evidence>
<evidence type="ECO:0000256" key="2">
    <source>
        <dbReference type="ARBA" id="ARBA00007165"/>
    </source>
</evidence>
<dbReference type="Pfam" id="PF10510">
    <property type="entry name" value="PIG-S"/>
    <property type="match status" value="1"/>
</dbReference>
<dbReference type="InterPro" id="IPR019540">
    <property type="entry name" value="PtdIno-glycan_biosynth_class_S"/>
</dbReference>
<evidence type="ECO:0000313" key="8">
    <source>
        <dbReference type="Proteomes" id="UP000887458"/>
    </source>
</evidence>
<feature type="transmembrane region" description="Helical" evidence="6">
    <location>
        <begin position="322"/>
        <end position="343"/>
    </location>
</feature>
<protein>
    <recommendedName>
        <fullName evidence="9">SURF1-like protein</fullName>
    </recommendedName>
</protein>
<dbReference type="CDD" id="cd06662">
    <property type="entry name" value="SURF1"/>
    <property type="match status" value="1"/>
</dbReference>
<keyword evidence="5 6" id="KW-0472">Membrane</keyword>
<accession>A0ABQ8J0W6</accession>
<dbReference type="Proteomes" id="UP000887458">
    <property type="component" value="Unassembled WGS sequence"/>
</dbReference>
<comment type="subcellular location">
    <subcellularLocation>
        <location evidence="1">Membrane</location>
    </subcellularLocation>
</comment>
<keyword evidence="3 6" id="KW-0812">Transmembrane</keyword>
<evidence type="ECO:0000313" key="7">
    <source>
        <dbReference type="EMBL" id="KAH9416194.1"/>
    </source>
</evidence>
<evidence type="ECO:0000256" key="6">
    <source>
        <dbReference type="SAM" id="Phobius"/>
    </source>
</evidence>
<dbReference type="PROSITE" id="PS50895">
    <property type="entry name" value="SURF1"/>
    <property type="match status" value="1"/>
</dbReference>
<dbReference type="InterPro" id="IPR002994">
    <property type="entry name" value="Surf1/Shy1"/>
</dbReference>
<dbReference type="InterPro" id="IPR045214">
    <property type="entry name" value="Surf1/Surf4"/>
</dbReference>
<keyword evidence="8" id="KW-1185">Reference proteome</keyword>
<feature type="transmembrane region" description="Helical" evidence="6">
    <location>
        <begin position="826"/>
        <end position="848"/>
    </location>
</feature>